<gene>
    <name evidence="2" type="ORF">E2R66_18565</name>
</gene>
<evidence type="ECO:0000313" key="2">
    <source>
        <dbReference type="EMBL" id="TFF35492.1"/>
    </source>
</evidence>
<dbReference type="Gene3D" id="2.60.120.10">
    <property type="entry name" value="Jelly Rolls"/>
    <property type="match status" value="1"/>
</dbReference>
<dbReference type="SUPFAM" id="SSF51182">
    <property type="entry name" value="RmlC-like cupins"/>
    <property type="match status" value="1"/>
</dbReference>
<proteinExistence type="predicted"/>
<evidence type="ECO:0000259" key="1">
    <source>
        <dbReference type="Pfam" id="PF07883"/>
    </source>
</evidence>
<sequence>MKPTVVRADEGKKISVLGDLQILKLTGKDTDGKLTVIMQELPEGAGVPLHTHSLEDENFQIIEGEVEVCTGDKTYVLTSGDTIYLPKSVPHSLKALKDSKLKINLVPAGIEGMFEELDRLPAGPPDFKLVTEICNRYGVTFT</sequence>
<dbReference type="Proteomes" id="UP000297540">
    <property type="component" value="Unassembled WGS sequence"/>
</dbReference>
<organism evidence="2 3">
    <name type="scientific">Mucilaginibacter psychrotolerans</name>
    <dbReference type="NCBI Taxonomy" id="1524096"/>
    <lineage>
        <taxon>Bacteria</taxon>
        <taxon>Pseudomonadati</taxon>
        <taxon>Bacteroidota</taxon>
        <taxon>Sphingobacteriia</taxon>
        <taxon>Sphingobacteriales</taxon>
        <taxon>Sphingobacteriaceae</taxon>
        <taxon>Mucilaginibacter</taxon>
    </lineage>
</organism>
<dbReference type="InterPro" id="IPR053146">
    <property type="entry name" value="QDO-like"/>
</dbReference>
<dbReference type="InterPro" id="IPR013096">
    <property type="entry name" value="Cupin_2"/>
</dbReference>
<name>A0A4Y8S9B6_9SPHI</name>
<dbReference type="AlphaFoldDB" id="A0A4Y8S9B6"/>
<comment type="caution">
    <text evidence="2">The sequence shown here is derived from an EMBL/GenBank/DDBJ whole genome shotgun (WGS) entry which is preliminary data.</text>
</comment>
<dbReference type="InterPro" id="IPR014710">
    <property type="entry name" value="RmlC-like_jellyroll"/>
</dbReference>
<dbReference type="InterPro" id="IPR011051">
    <property type="entry name" value="RmlC_Cupin_sf"/>
</dbReference>
<protein>
    <submittedName>
        <fullName evidence="2">Cupin domain-containing protein</fullName>
    </submittedName>
</protein>
<evidence type="ECO:0000313" key="3">
    <source>
        <dbReference type="Proteomes" id="UP000297540"/>
    </source>
</evidence>
<keyword evidence="3" id="KW-1185">Reference proteome</keyword>
<feature type="domain" description="Cupin type-2" evidence="1">
    <location>
        <begin position="38"/>
        <end position="103"/>
    </location>
</feature>
<dbReference type="PANTHER" id="PTHR36440:SF1">
    <property type="entry name" value="PUTATIVE (AFU_ORTHOLOGUE AFUA_8G07350)-RELATED"/>
    <property type="match status" value="1"/>
</dbReference>
<dbReference type="OrthoDB" id="1423961at2"/>
<dbReference type="RefSeq" id="WP_133233418.1">
    <property type="nucleotide sequence ID" value="NZ_SOZE01000021.1"/>
</dbReference>
<dbReference type="EMBL" id="SOZE01000021">
    <property type="protein sequence ID" value="TFF35492.1"/>
    <property type="molecule type" value="Genomic_DNA"/>
</dbReference>
<dbReference type="PANTHER" id="PTHR36440">
    <property type="entry name" value="PUTATIVE (AFU_ORTHOLOGUE AFUA_8G07350)-RELATED"/>
    <property type="match status" value="1"/>
</dbReference>
<dbReference type="Pfam" id="PF07883">
    <property type="entry name" value="Cupin_2"/>
    <property type="match status" value="1"/>
</dbReference>
<reference evidence="2 3" key="1">
    <citation type="journal article" date="2017" name="Int. J. Syst. Evol. Microbiol.">
        <title>Mucilaginibacterpsychrotolerans sp. nov., isolated from peatlands.</title>
        <authorList>
            <person name="Deng Y."/>
            <person name="Shen L."/>
            <person name="Xu B."/>
            <person name="Liu Y."/>
            <person name="Gu Z."/>
            <person name="Liu H."/>
            <person name="Zhou Y."/>
        </authorList>
    </citation>
    <scope>NUCLEOTIDE SEQUENCE [LARGE SCALE GENOMIC DNA]</scope>
    <source>
        <strain evidence="2 3">NH7-4</strain>
    </source>
</reference>
<accession>A0A4Y8S9B6</accession>